<reference evidence="2 3" key="1">
    <citation type="submission" date="2018-02" db="EMBL/GenBank/DDBJ databases">
        <title>The genomes of Aspergillus section Nigri reveals drivers in fungal speciation.</title>
        <authorList>
            <consortium name="DOE Joint Genome Institute"/>
            <person name="Vesth T.C."/>
            <person name="Nybo J."/>
            <person name="Theobald S."/>
            <person name="Brandl J."/>
            <person name="Frisvad J.C."/>
            <person name="Nielsen K.F."/>
            <person name="Lyhne E.K."/>
            <person name="Kogle M.E."/>
            <person name="Kuo A."/>
            <person name="Riley R."/>
            <person name="Clum A."/>
            <person name="Nolan M."/>
            <person name="Lipzen A."/>
            <person name="Salamov A."/>
            <person name="Henrissat B."/>
            <person name="Wiebenga A."/>
            <person name="De vries R.P."/>
            <person name="Grigoriev I.V."/>
            <person name="Mortensen U.H."/>
            <person name="Andersen M.R."/>
            <person name="Baker S.E."/>
        </authorList>
    </citation>
    <scope>NUCLEOTIDE SEQUENCE [LARGE SCALE GENOMIC DNA]</scope>
    <source>
        <strain evidence="2 3">CBS 121593</strain>
    </source>
</reference>
<dbReference type="Proteomes" id="UP000249402">
    <property type="component" value="Unassembled WGS sequence"/>
</dbReference>
<proteinExistence type="predicted"/>
<evidence type="ECO:0000256" key="1">
    <source>
        <dbReference type="SAM" id="Phobius"/>
    </source>
</evidence>
<organism evidence="2 3">
    <name type="scientific">Aspergillus ibericus CBS 121593</name>
    <dbReference type="NCBI Taxonomy" id="1448316"/>
    <lineage>
        <taxon>Eukaryota</taxon>
        <taxon>Fungi</taxon>
        <taxon>Dikarya</taxon>
        <taxon>Ascomycota</taxon>
        <taxon>Pezizomycotina</taxon>
        <taxon>Eurotiomycetes</taxon>
        <taxon>Eurotiomycetidae</taxon>
        <taxon>Eurotiales</taxon>
        <taxon>Aspergillaceae</taxon>
        <taxon>Aspergillus</taxon>
        <taxon>Aspergillus subgen. Circumdati</taxon>
    </lineage>
</organism>
<dbReference type="VEuPathDB" id="FungiDB:BO80DRAFT_86234"/>
<gene>
    <name evidence="2" type="ORF">BO80DRAFT_86234</name>
</gene>
<accession>A0A395HDR8</accession>
<sequence>MWYPSNPGSSGLLRCSHLRYFSTLRITRTLRGTLTLEFLLTIMVTGCVNYFSTISTLKSHMLNTAALASPPAELLLDVTASHPSYSRLRMSQPRTPVTHEAYQLTTPPNRLLHRSSGLYRHSA</sequence>
<dbReference type="EMBL" id="KZ824420">
    <property type="protein sequence ID" value="RAL05992.1"/>
    <property type="molecule type" value="Genomic_DNA"/>
</dbReference>
<evidence type="ECO:0000313" key="2">
    <source>
        <dbReference type="EMBL" id="RAL05992.1"/>
    </source>
</evidence>
<keyword evidence="1" id="KW-1133">Transmembrane helix</keyword>
<keyword evidence="3" id="KW-1185">Reference proteome</keyword>
<dbReference type="RefSeq" id="XP_025580319.1">
    <property type="nucleotide sequence ID" value="XM_025724862.1"/>
</dbReference>
<evidence type="ECO:0000313" key="3">
    <source>
        <dbReference type="Proteomes" id="UP000249402"/>
    </source>
</evidence>
<feature type="transmembrane region" description="Helical" evidence="1">
    <location>
        <begin position="30"/>
        <end position="51"/>
    </location>
</feature>
<keyword evidence="1" id="KW-0812">Transmembrane</keyword>
<keyword evidence="1" id="KW-0472">Membrane</keyword>
<dbReference type="AlphaFoldDB" id="A0A395HDR8"/>
<name>A0A395HDR8_9EURO</name>
<dbReference type="GeneID" id="37229727"/>
<protein>
    <submittedName>
        <fullName evidence="2">Uncharacterized protein</fullName>
    </submittedName>
</protein>